<dbReference type="EMBL" id="SGSQ01000004">
    <property type="protein sequence ID" value="RZG48354.1"/>
    <property type="molecule type" value="Genomic_DNA"/>
</dbReference>
<dbReference type="Pfam" id="PF04332">
    <property type="entry name" value="DUF475"/>
    <property type="match status" value="1"/>
</dbReference>
<dbReference type="NCBIfam" id="NF010614">
    <property type="entry name" value="PRK14013.1-4"/>
    <property type="match status" value="1"/>
</dbReference>
<dbReference type="PANTHER" id="PTHR30238:SF4">
    <property type="entry name" value="SLL1022 PROTEIN"/>
    <property type="match status" value="1"/>
</dbReference>
<keyword evidence="1" id="KW-0812">Transmembrane</keyword>
<keyword evidence="1" id="KW-0472">Membrane</keyword>
<feature type="transmembrane region" description="Helical" evidence="1">
    <location>
        <begin position="309"/>
        <end position="328"/>
    </location>
</feature>
<dbReference type="PANTHER" id="PTHR30238">
    <property type="entry name" value="MEMBRANE BOUND PREDICTED REDOX MODULATOR"/>
    <property type="match status" value="1"/>
</dbReference>
<keyword evidence="1" id="KW-1133">Transmembrane helix</keyword>
<dbReference type="Proteomes" id="UP000293863">
    <property type="component" value="Unassembled WGS sequence"/>
</dbReference>
<feature type="transmembrane region" description="Helical" evidence="1">
    <location>
        <begin position="6"/>
        <end position="24"/>
    </location>
</feature>
<comment type="caution">
    <text evidence="2">The sequence shown here is derived from an EMBL/GenBank/DDBJ whole genome shotgun (WGS) entry which is preliminary data.</text>
</comment>
<evidence type="ECO:0000313" key="2">
    <source>
        <dbReference type="EMBL" id="RZG48354.1"/>
    </source>
</evidence>
<feature type="transmembrane region" description="Helical" evidence="1">
    <location>
        <begin position="74"/>
        <end position="100"/>
    </location>
</feature>
<dbReference type="AlphaFoldDB" id="A0A4Q7AR94"/>
<evidence type="ECO:0000313" key="3">
    <source>
        <dbReference type="Proteomes" id="UP000293863"/>
    </source>
</evidence>
<protein>
    <submittedName>
        <fullName evidence="2">DUF475 domain-containing protein</fullName>
    </submittedName>
</protein>
<feature type="transmembrane region" description="Helical" evidence="1">
    <location>
        <begin position="193"/>
        <end position="212"/>
    </location>
</feature>
<dbReference type="RefSeq" id="WP_130112809.1">
    <property type="nucleotide sequence ID" value="NZ_SGSQ01000004.1"/>
</dbReference>
<dbReference type="NCBIfam" id="NF010613">
    <property type="entry name" value="PRK14013.1-3"/>
    <property type="match status" value="1"/>
</dbReference>
<feature type="transmembrane region" description="Helical" evidence="1">
    <location>
        <begin position="263"/>
        <end position="288"/>
    </location>
</feature>
<organism evidence="2 3">
    <name type="scientific">Acinetobacter wuhouensis</name>
    <dbReference type="NCBI Taxonomy" id="1879050"/>
    <lineage>
        <taxon>Bacteria</taxon>
        <taxon>Pseudomonadati</taxon>
        <taxon>Pseudomonadota</taxon>
        <taxon>Gammaproteobacteria</taxon>
        <taxon>Moraxellales</taxon>
        <taxon>Moraxellaceae</taxon>
        <taxon>Acinetobacter</taxon>
    </lineage>
</organism>
<evidence type="ECO:0000256" key="1">
    <source>
        <dbReference type="SAM" id="Phobius"/>
    </source>
</evidence>
<name>A0A4Q7AR94_9GAMM</name>
<accession>A0A4Q7AR94</accession>
<dbReference type="InterPro" id="IPR007427">
    <property type="entry name" value="DUF475"/>
</dbReference>
<feature type="transmembrane region" description="Helical" evidence="1">
    <location>
        <begin position="129"/>
        <end position="146"/>
    </location>
</feature>
<proteinExistence type="predicted"/>
<feature type="transmembrane region" description="Helical" evidence="1">
    <location>
        <begin position="166"/>
        <end position="186"/>
    </location>
</feature>
<reference evidence="2 3" key="1">
    <citation type="submission" date="2019-02" db="EMBL/GenBank/DDBJ databases">
        <title>The Batch Genome Submission of Acinetobacter spp. strains.</title>
        <authorList>
            <person name="Qin J."/>
            <person name="Hu Y."/>
            <person name="Ye H."/>
            <person name="Wei L."/>
            <person name="Feng Y."/>
            <person name="Zong Z."/>
        </authorList>
    </citation>
    <scope>NUCLEOTIDE SEQUENCE [LARGE SCALE GENOMIC DNA]</scope>
    <source>
        <strain evidence="2 3">WCHAW060049</strain>
    </source>
</reference>
<keyword evidence="3" id="KW-1185">Reference proteome</keyword>
<feature type="transmembrane region" description="Helical" evidence="1">
    <location>
        <begin position="334"/>
        <end position="353"/>
    </location>
</feature>
<feature type="transmembrane region" description="Helical" evidence="1">
    <location>
        <begin position="36"/>
        <end position="54"/>
    </location>
</feature>
<gene>
    <name evidence="2" type="ORF">EXU28_03295</name>
</gene>
<sequence length="361" mass="38956">MMKHFGFSIIFSIICLGLAAYWGFAHHPEAGVQAMITALTITAILAVMEVSLSFDNAVVNASVLRNWDHFWKMIFLTVGILIAVFGMRLVFPVVIVAVTADMGMMDVVRMALNNPIEYSAKLMAHHAEIAAFGGSFLLLVFLNFFLDEGKDTHWFRWLEKRLANLANVPAMSVFLALIGLLIMAANIAEESRLVVVMAGIWGIVVYVGVQVLSHMLGGEPEVDENGNAVGHDANGAPTGIIKAGIGGFIYLEVLDASFSFDGVIGAFAITSDVVIIMLGLAIGAMFVRSMTIYLVDKGTLDAYIYLEHGAHYAIGALAFIMLASGTGLHVPEVVTGLIGVAFIVWAVIASIQYNKRIEQKG</sequence>